<dbReference type="SUPFAM" id="SSF51182">
    <property type="entry name" value="RmlC-like cupins"/>
    <property type="match status" value="1"/>
</dbReference>
<dbReference type="Pfam" id="PF07883">
    <property type="entry name" value="Cupin_2"/>
    <property type="match status" value="1"/>
</dbReference>
<evidence type="ECO:0000259" key="1">
    <source>
        <dbReference type="Pfam" id="PF07883"/>
    </source>
</evidence>
<reference evidence="2 3" key="1">
    <citation type="submission" date="2024-08" db="EMBL/GenBank/DDBJ databases">
        <title>Sulfate-reducing bacteria isolated from formation water of the oil field in Kazakhstan and description of Pseudodesulfovibrio sp.</title>
        <authorList>
            <person name="Bidzhieva S.K."/>
            <person name="Tourova T.P."/>
            <person name="Grouzdev D.S."/>
            <person name="Beletsky A.V."/>
            <person name="Sokolova D.S."/>
            <person name="Samigullina S.R."/>
            <person name="Poltaraus A.B."/>
            <person name="Avtukh A.N."/>
            <person name="Tereshina V.M."/>
            <person name="Zhaparov N.S."/>
            <person name="Mardanov A.V."/>
            <person name="Nazina T.N."/>
        </authorList>
    </citation>
    <scope>NUCLEOTIDE SEQUENCE [LARGE SCALE GENOMIC DNA]</scope>
    <source>
        <strain evidence="2 3">9FUS</strain>
    </source>
</reference>
<dbReference type="InterPro" id="IPR013096">
    <property type="entry name" value="Cupin_2"/>
</dbReference>
<dbReference type="Proteomes" id="UP001568698">
    <property type="component" value="Unassembled WGS sequence"/>
</dbReference>
<evidence type="ECO:0000313" key="3">
    <source>
        <dbReference type="Proteomes" id="UP001568698"/>
    </source>
</evidence>
<dbReference type="EMBL" id="JBGLYH010000024">
    <property type="protein sequence ID" value="MEZ7197077.1"/>
    <property type="molecule type" value="Genomic_DNA"/>
</dbReference>
<dbReference type="InterPro" id="IPR011051">
    <property type="entry name" value="RmlC_Cupin_sf"/>
</dbReference>
<accession>A0ABV4K295</accession>
<gene>
    <name evidence="2" type="ORF">AB6M95_09990</name>
</gene>
<dbReference type="InterPro" id="IPR014710">
    <property type="entry name" value="RmlC-like_jellyroll"/>
</dbReference>
<evidence type="ECO:0000313" key="2">
    <source>
        <dbReference type="EMBL" id="MEZ7197077.1"/>
    </source>
</evidence>
<keyword evidence="3" id="KW-1185">Reference proteome</keyword>
<dbReference type="RefSeq" id="WP_371386595.1">
    <property type="nucleotide sequence ID" value="NZ_JBGLYH010000024.1"/>
</dbReference>
<name>A0ABV4K295_9BACT</name>
<feature type="domain" description="Cupin type-2" evidence="1">
    <location>
        <begin position="54"/>
        <end position="111"/>
    </location>
</feature>
<proteinExistence type="predicted"/>
<comment type="caution">
    <text evidence="2">The sequence shown here is derived from an EMBL/GenBank/DDBJ whole genome shotgun (WGS) entry which is preliminary data.</text>
</comment>
<protein>
    <submittedName>
        <fullName evidence="2">Cupin domain-containing protein</fullName>
    </submittedName>
</protein>
<sequence>MPLFNEFDTGTVTGTKTKIDAADLPWHQHPTFAGVALKHLLTGAETGGAFSAHLVQLEPGAEIGDHVHETSWELHEVASGSGECLLEGQAIPYEPGRVAVMPLKAPHRVKAGEHGLCLLAKFVPALL</sequence>
<dbReference type="Gene3D" id="2.60.120.10">
    <property type="entry name" value="Jelly Rolls"/>
    <property type="match status" value="1"/>
</dbReference>
<organism evidence="2 3">
    <name type="scientific">Pseudodesulfovibrio karagichevae</name>
    <dbReference type="NCBI Taxonomy" id="3239305"/>
    <lineage>
        <taxon>Bacteria</taxon>
        <taxon>Pseudomonadati</taxon>
        <taxon>Thermodesulfobacteriota</taxon>
        <taxon>Desulfovibrionia</taxon>
        <taxon>Desulfovibrionales</taxon>
        <taxon>Desulfovibrionaceae</taxon>
    </lineage>
</organism>